<feature type="transmembrane region" description="Helical" evidence="1">
    <location>
        <begin position="46"/>
        <end position="64"/>
    </location>
</feature>
<keyword evidence="3" id="KW-1185">Reference proteome</keyword>
<dbReference type="Proteomes" id="UP000305233">
    <property type="component" value="Unassembled WGS sequence"/>
</dbReference>
<proteinExistence type="predicted"/>
<protein>
    <submittedName>
        <fullName evidence="2">Uncharacterized protein</fullName>
    </submittedName>
</protein>
<reference evidence="2 3" key="1">
    <citation type="submission" date="2019-04" db="EMBL/GenBank/DDBJ databases">
        <authorList>
            <person name="Liu Q."/>
            <person name="Xin Y.-H."/>
        </authorList>
    </citation>
    <scope>NUCLEOTIDE SEQUENCE [LARGE SCALE GENOMIC DNA]</scope>
    <source>
        <strain evidence="2 3">AM23</strain>
    </source>
</reference>
<dbReference type="AlphaFoldDB" id="A0A4S5E4R3"/>
<name>A0A4S5E4R3_9MICC</name>
<accession>A0A4S5E4R3</accession>
<keyword evidence="1" id="KW-1133">Transmembrane helix</keyword>
<comment type="caution">
    <text evidence="2">The sequence shown here is derived from an EMBL/GenBank/DDBJ whole genome shotgun (WGS) entry which is preliminary data.</text>
</comment>
<keyword evidence="1" id="KW-0812">Transmembrane</keyword>
<evidence type="ECO:0000256" key="1">
    <source>
        <dbReference type="SAM" id="Phobius"/>
    </source>
</evidence>
<evidence type="ECO:0000313" key="3">
    <source>
        <dbReference type="Proteomes" id="UP000305233"/>
    </source>
</evidence>
<keyword evidence="1" id="KW-0472">Membrane</keyword>
<feature type="transmembrane region" description="Helical" evidence="1">
    <location>
        <begin position="70"/>
        <end position="93"/>
    </location>
</feature>
<feature type="transmembrane region" description="Helical" evidence="1">
    <location>
        <begin position="18"/>
        <end position="34"/>
    </location>
</feature>
<evidence type="ECO:0000313" key="2">
    <source>
        <dbReference type="EMBL" id="THJ66486.1"/>
    </source>
</evidence>
<dbReference type="EMBL" id="SSWH01000006">
    <property type="protein sequence ID" value="THJ66486.1"/>
    <property type="molecule type" value="Genomic_DNA"/>
</dbReference>
<dbReference type="OrthoDB" id="4966430at2"/>
<organism evidence="2 3">
    <name type="scientific">Arthrobacter echini</name>
    <dbReference type="NCBI Taxonomy" id="1529066"/>
    <lineage>
        <taxon>Bacteria</taxon>
        <taxon>Bacillati</taxon>
        <taxon>Actinomycetota</taxon>
        <taxon>Actinomycetes</taxon>
        <taxon>Micrococcales</taxon>
        <taxon>Micrococcaceae</taxon>
        <taxon>Arthrobacter</taxon>
    </lineage>
</organism>
<sequence length="96" mass="10299">MSHINETSGSTPQARRPVITWAFMVAALIIVLLLPDWAGTGNNRPIWIFALPPLLGIIGAGFAIRGEHPWWAVASALWGFFVIQAIIVGVTLIGGP</sequence>
<dbReference type="RefSeq" id="WP_136454063.1">
    <property type="nucleotide sequence ID" value="NZ_SSWH01000006.1"/>
</dbReference>
<gene>
    <name evidence="2" type="ORF">E8P82_08485</name>
</gene>